<evidence type="ECO:0000313" key="1">
    <source>
        <dbReference type="EMBL" id="VVC86198.1"/>
    </source>
</evidence>
<dbReference type="Proteomes" id="UP000324832">
    <property type="component" value="Unassembled WGS sequence"/>
</dbReference>
<sequence length="461" mass="50112">MSKNDDGLFLLEAFIDKIVFVKSPCFSDRDFRTCVNIECSSIEPLEICDDDTTECIARSGGPFIKTFNCGKSCLFSLKESDISTAMSKFPIKVTVYKSLPCGCLPTKIIMGQCTIDMTKEFVETRKKFLEDPTSVSYEALKDSFRIVDPEGEETGDIVMFLRISCFGKLIITKFQGSGVPTLGAGGKSTSGVIDRSCAPRKDFQTMDDPCVCGAARGHGRSGIGGIEGNTCSGANAVCPPAPDPYNSMPCQDPDDPCYCTGPKPQPKQQMLCRNTDQYCLHVPKGRSKQFEEIGMNLGGNELKIKVPASASIIKKISQTHCAMQCPYTKNAGAGACDPPCGKNQISLALPSEDICCRGAQPADTQFTCTTEGCLQASKHGQAAMARGDTRDCPVTDVFVLKVAKTAIEDDRKCKLELELVTPKGPDKVPPVTKENIRIQSDLDCECFVRRLKKQKPKKKLA</sequence>
<reference evidence="1 2" key="1">
    <citation type="submission" date="2017-07" db="EMBL/GenBank/DDBJ databases">
        <authorList>
            <person name="Talla V."/>
            <person name="Backstrom N."/>
        </authorList>
    </citation>
    <scope>NUCLEOTIDE SEQUENCE [LARGE SCALE GENOMIC DNA]</scope>
</reference>
<dbReference type="AlphaFoldDB" id="A0A5E4PMA4"/>
<accession>A0A5E4PMA4</accession>
<protein>
    <submittedName>
        <fullName evidence="1">Uncharacterized protein</fullName>
    </submittedName>
</protein>
<proteinExistence type="predicted"/>
<organism evidence="1 2">
    <name type="scientific">Leptidea sinapis</name>
    <dbReference type="NCBI Taxonomy" id="189913"/>
    <lineage>
        <taxon>Eukaryota</taxon>
        <taxon>Metazoa</taxon>
        <taxon>Ecdysozoa</taxon>
        <taxon>Arthropoda</taxon>
        <taxon>Hexapoda</taxon>
        <taxon>Insecta</taxon>
        <taxon>Pterygota</taxon>
        <taxon>Neoptera</taxon>
        <taxon>Endopterygota</taxon>
        <taxon>Lepidoptera</taxon>
        <taxon>Glossata</taxon>
        <taxon>Ditrysia</taxon>
        <taxon>Papilionoidea</taxon>
        <taxon>Pieridae</taxon>
        <taxon>Dismorphiinae</taxon>
        <taxon>Leptidea</taxon>
    </lineage>
</organism>
<name>A0A5E4PMA4_9NEOP</name>
<keyword evidence="2" id="KW-1185">Reference proteome</keyword>
<dbReference type="Pfam" id="PF14924">
    <property type="entry name" value="MAP10_N"/>
    <property type="match status" value="1"/>
</dbReference>
<gene>
    <name evidence="1" type="ORF">LSINAPIS_LOCUS64</name>
</gene>
<evidence type="ECO:0000313" key="2">
    <source>
        <dbReference type="Proteomes" id="UP000324832"/>
    </source>
</evidence>
<dbReference type="EMBL" id="FZQP02000002">
    <property type="protein sequence ID" value="VVC86198.1"/>
    <property type="molecule type" value="Genomic_DNA"/>
</dbReference>